<dbReference type="GO" id="GO:0051010">
    <property type="term" value="F:microtubule plus-end binding"/>
    <property type="evidence" value="ECO:0007669"/>
    <property type="project" value="TreeGrafter"/>
</dbReference>
<feature type="domain" description="CAP-Gly" evidence="5">
    <location>
        <begin position="176"/>
        <end position="209"/>
    </location>
</feature>
<evidence type="ECO:0000256" key="1">
    <source>
        <dbReference type="ARBA" id="ARBA00004496"/>
    </source>
</evidence>
<dbReference type="CDD" id="cd01789">
    <property type="entry name" value="Ubl_TBCB"/>
    <property type="match status" value="1"/>
</dbReference>
<dbReference type="GO" id="GO:0035371">
    <property type="term" value="C:microtubule plus-end"/>
    <property type="evidence" value="ECO:0007669"/>
    <property type="project" value="TreeGrafter"/>
</dbReference>
<dbReference type="InterPro" id="IPR029071">
    <property type="entry name" value="Ubiquitin-like_domsf"/>
</dbReference>
<proteinExistence type="inferred from homology"/>
<dbReference type="OrthoDB" id="2130750at2759"/>
<dbReference type="SMART" id="SM01052">
    <property type="entry name" value="CAP_GLY"/>
    <property type="match status" value="1"/>
</dbReference>
<dbReference type="PROSITE" id="PS50245">
    <property type="entry name" value="CAP_GLY_2"/>
    <property type="match status" value="1"/>
</dbReference>
<dbReference type="Gene3D" id="3.10.20.90">
    <property type="entry name" value="Phosphatidylinositol 3-kinase Catalytic Subunit, Chain A, domain 1"/>
    <property type="match status" value="1"/>
</dbReference>
<dbReference type="GO" id="GO:0043014">
    <property type="term" value="F:alpha-tubulin binding"/>
    <property type="evidence" value="ECO:0007669"/>
    <property type="project" value="InterPro"/>
</dbReference>
<keyword evidence="7" id="KW-1185">Reference proteome</keyword>
<dbReference type="GO" id="GO:0007021">
    <property type="term" value="P:tubulin complex assembly"/>
    <property type="evidence" value="ECO:0007669"/>
    <property type="project" value="InterPro"/>
</dbReference>
<dbReference type="SUPFAM" id="SSF54236">
    <property type="entry name" value="Ubiquitin-like"/>
    <property type="match status" value="1"/>
</dbReference>
<gene>
    <name evidence="6" type="ORF">GpartN1_g7476.t1</name>
</gene>
<evidence type="ECO:0000313" key="6">
    <source>
        <dbReference type="EMBL" id="GJQ15685.1"/>
    </source>
</evidence>
<dbReference type="SUPFAM" id="SSF74924">
    <property type="entry name" value="Cap-Gly domain"/>
    <property type="match status" value="1"/>
</dbReference>
<sequence length="231" mass="26755">MSSSTLVLDVSHSKRPLVFREIRFQPEWTLEHVKKKLEVVTGTLHSDFLIEVYDDRSQKIGEMVDDQQAVLGSLPIRNGYRLHIIDHREEDNSEDLIWKEDETNMVPKYQVPEASYAQREVSGRKFREEMLQAKTSSLSNNLNIHIGDRCFVSPDNRLATVRYIGMLPVNDLQTEFVGVQFDEPIGKNDGSYQGHYYFHCEPGYGSFVPYNRITKMQTIQPETENPTLEEL</sequence>
<dbReference type="AlphaFoldDB" id="A0A9C7UUQ6"/>
<evidence type="ECO:0000256" key="4">
    <source>
        <dbReference type="ARBA" id="ARBA00025779"/>
    </source>
</evidence>
<name>A0A9C7UUQ6_9RHOD</name>
<keyword evidence="2" id="KW-0963">Cytoplasm</keyword>
<dbReference type="EMBL" id="BQMJ01000073">
    <property type="protein sequence ID" value="GJQ15685.1"/>
    <property type="molecule type" value="Genomic_DNA"/>
</dbReference>
<comment type="subcellular location">
    <subcellularLocation>
        <location evidence="1">Cytoplasm</location>
    </subcellularLocation>
</comment>
<evidence type="ECO:0000313" key="7">
    <source>
        <dbReference type="Proteomes" id="UP001061958"/>
    </source>
</evidence>
<evidence type="ECO:0000259" key="5">
    <source>
        <dbReference type="PROSITE" id="PS50245"/>
    </source>
</evidence>
<evidence type="ECO:0000256" key="2">
    <source>
        <dbReference type="ARBA" id="ARBA00022490"/>
    </source>
</evidence>
<dbReference type="InterPro" id="IPR000626">
    <property type="entry name" value="Ubiquitin-like_dom"/>
</dbReference>
<reference evidence="6" key="1">
    <citation type="journal article" date="2022" name="Proc. Natl. Acad. Sci. U.S.A.">
        <title>Life cycle and functional genomics of the unicellular red alga Galdieria for elucidating algal and plant evolution and industrial use.</title>
        <authorList>
            <person name="Hirooka S."/>
            <person name="Itabashi T."/>
            <person name="Ichinose T.M."/>
            <person name="Onuma R."/>
            <person name="Fujiwara T."/>
            <person name="Yamashita S."/>
            <person name="Jong L.W."/>
            <person name="Tomita R."/>
            <person name="Iwane A.H."/>
            <person name="Miyagishima S.Y."/>
        </authorList>
    </citation>
    <scope>NUCLEOTIDE SEQUENCE</scope>
    <source>
        <strain evidence="6">NBRC 102759</strain>
    </source>
</reference>
<reference evidence="6" key="2">
    <citation type="submission" date="2022-01" db="EMBL/GenBank/DDBJ databases">
        <authorList>
            <person name="Hirooka S."/>
            <person name="Miyagishima S.Y."/>
        </authorList>
    </citation>
    <scope>NUCLEOTIDE SEQUENCE</scope>
    <source>
        <strain evidence="6">NBRC 102759</strain>
    </source>
</reference>
<accession>A0A9C7UUQ6</accession>
<protein>
    <recommendedName>
        <fullName evidence="5">CAP-Gly domain-containing protein</fullName>
    </recommendedName>
</protein>
<dbReference type="GO" id="GO:0031122">
    <property type="term" value="P:cytoplasmic microtubule organization"/>
    <property type="evidence" value="ECO:0007669"/>
    <property type="project" value="TreeGrafter"/>
</dbReference>
<keyword evidence="3" id="KW-0143">Chaperone</keyword>
<dbReference type="GO" id="GO:0007023">
    <property type="term" value="P:post-chaperonin tubulin folding pathway"/>
    <property type="evidence" value="ECO:0007669"/>
    <property type="project" value="InterPro"/>
</dbReference>
<dbReference type="Proteomes" id="UP001061958">
    <property type="component" value="Unassembled WGS sequence"/>
</dbReference>
<dbReference type="Gene3D" id="2.30.30.190">
    <property type="entry name" value="CAP Gly-rich-like domain"/>
    <property type="match status" value="1"/>
</dbReference>
<dbReference type="Pfam" id="PF01302">
    <property type="entry name" value="CAP_GLY"/>
    <property type="match status" value="1"/>
</dbReference>
<dbReference type="PROSITE" id="PS00845">
    <property type="entry name" value="CAP_GLY_1"/>
    <property type="match status" value="1"/>
</dbReference>
<dbReference type="GO" id="GO:0005938">
    <property type="term" value="C:cell cortex"/>
    <property type="evidence" value="ECO:0007669"/>
    <property type="project" value="TreeGrafter"/>
</dbReference>
<dbReference type="PANTHER" id="PTHR18916:SF85">
    <property type="entry name" value="TUBULIN-FOLDING COFACTOR B"/>
    <property type="match status" value="1"/>
</dbReference>
<dbReference type="PANTHER" id="PTHR18916">
    <property type="entry name" value="DYNACTIN 1-RELATED MICROTUBULE-BINDING"/>
    <property type="match status" value="1"/>
</dbReference>
<dbReference type="InterPro" id="IPR036859">
    <property type="entry name" value="CAP-Gly_dom_sf"/>
</dbReference>
<dbReference type="GO" id="GO:0005634">
    <property type="term" value="C:nucleus"/>
    <property type="evidence" value="ECO:0007669"/>
    <property type="project" value="TreeGrafter"/>
</dbReference>
<dbReference type="InterPro" id="IPR045172">
    <property type="entry name" value="TBCB_Ubl"/>
</dbReference>
<evidence type="ECO:0000256" key="3">
    <source>
        <dbReference type="ARBA" id="ARBA00023186"/>
    </source>
</evidence>
<comment type="similarity">
    <text evidence="4">Belongs to the TBCB family.</text>
</comment>
<comment type="caution">
    <text evidence="6">The sequence shown here is derived from an EMBL/GenBank/DDBJ whole genome shotgun (WGS) entry which is preliminary data.</text>
</comment>
<organism evidence="6 7">
    <name type="scientific">Galdieria partita</name>
    <dbReference type="NCBI Taxonomy" id="83374"/>
    <lineage>
        <taxon>Eukaryota</taxon>
        <taxon>Rhodophyta</taxon>
        <taxon>Bangiophyceae</taxon>
        <taxon>Galdieriales</taxon>
        <taxon>Galdieriaceae</taxon>
        <taxon>Galdieria</taxon>
    </lineage>
</organism>
<dbReference type="Pfam" id="PF14560">
    <property type="entry name" value="Ubiquitin_2"/>
    <property type="match status" value="1"/>
</dbReference>
<dbReference type="InterPro" id="IPR000938">
    <property type="entry name" value="CAP-Gly_domain"/>
</dbReference>